<organism evidence="2 3">
    <name type="scientific">Steinernema carpocapsae</name>
    <name type="common">Entomopathogenic nematode</name>
    <dbReference type="NCBI Taxonomy" id="34508"/>
    <lineage>
        <taxon>Eukaryota</taxon>
        <taxon>Metazoa</taxon>
        <taxon>Ecdysozoa</taxon>
        <taxon>Nematoda</taxon>
        <taxon>Chromadorea</taxon>
        <taxon>Rhabditida</taxon>
        <taxon>Tylenchina</taxon>
        <taxon>Panagrolaimomorpha</taxon>
        <taxon>Strongyloidoidea</taxon>
        <taxon>Steinernematidae</taxon>
        <taxon>Steinernema</taxon>
    </lineage>
</organism>
<proteinExistence type="predicted"/>
<name>A0A4V5ZZP3_STECR</name>
<dbReference type="EMBL" id="AZBU02000008">
    <property type="protein sequence ID" value="TKR68175.1"/>
    <property type="molecule type" value="Genomic_DNA"/>
</dbReference>
<protein>
    <submittedName>
        <fullName evidence="2">Uncharacterized protein</fullName>
    </submittedName>
</protein>
<reference evidence="2 3" key="1">
    <citation type="journal article" date="2015" name="Genome Biol.">
        <title>Comparative genomics of Steinernema reveals deeply conserved gene regulatory networks.</title>
        <authorList>
            <person name="Dillman A.R."/>
            <person name="Macchietto M."/>
            <person name="Porter C.F."/>
            <person name="Rogers A."/>
            <person name="Williams B."/>
            <person name="Antoshechkin I."/>
            <person name="Lee M.M."/>
            <person name="Goodwin Z."/>
            <person name="Lu X."/>
            <person name="Lewis E.E."/>
            <person name="Goodrich-Blair H."/>
            <person name="Stock S.P."/>
            <person name="Adams B.J."/>
            <person name="Sternberg P.W."/>
            <person name="Mortazavi A."/>
        </authorList>
    </citation>
    <scope>NUCLEOTIDE SEQUENCE [LARGE SCALE GENOMIC DNA]</scope>
    <source>
        <strain evidence="2 3">ALL</strain>
    </source>
</reference>
<comment type="caution">
    <text evidence="2">The sequence shown here is derived from an EMBL/GenBank/DDBJ whole genome shotgun (WGS) entry which is preliminary data.</text>
</comment>
<dbReference type="Proteomes" id="UP000298663">
    <property type="component" value="Unassembled WGS sequence"/>
</dbReference>
<accession>A0A4V5ZZP3</accession>
<evidence type="ECO:0000313" key="2">
    <source>
        <dbReference type="EMBL" id="TKR68175.1"/>
    </source>
</evidence>
<gene>
    <name evidence="2" type="ORF">L596_024191</name>
</gene>
<reference evidence="2 3" key="2">
    <citation type="journal article" date="2019" name="G3 (Bethesda)">
        <title>Hybrid Assembly of the Genome of the Entomopathogenic Nematode Steinernema carpocapsae Identifies the X-Chromosome.</title>
        <authorList>
            <person name="Serra L."/>
            <person name="Macchietto M."/>
            <person name="Macias-Munoz A."/>
            <person name="McGill C.J."/>
            <person name="Rodriguez I.M."/>
            <person name="Rodriguez B."/>
            <person name="Murad R."/>
            <person name="Mortazavi A."/>
        </authorList>
    </citation>
    <scope>NUCLEOTIDE SEQUENCE [LARGE SCALE GENOMIC DNA]</scope>
    <source>
        <strain evidence="2 3">ALL</strain>
    </source>
</reference>
<evidence type="ECO:0000256" key="1">
    <source>
        <dbReference type="SAM" id="MobiDB-lite"/>
    </source>
</evidence>
<keyword evidence="3" id="KW-1185">Reference proteome</keyword>
<feature type="region of interest" description="Disordered" evidence="1">
    <location>
        <begin position="1"/>
        <end position="74"/>
    </location>
</feature>
<dbReference type="AlphaFoldDB" id="A0A4V5ZZP3"/>
<evidence type="ECO:0000313" key="3">
    <source>
        <dbReference type="Proteomes" id="UP000298663"/>
    </source>
</evidence>
<feature type="compositionally biased region" description="Polar residues" evidence="1">
    <location>
        <begin position="41"/>
        <end position="56"/>
    </location>
</feature>
<sequence>MSLSSVESAAKKKHRQSIERANCSLAENSDRKQKQRIQIPETVTTSRRTACQNNQRWDQKRSRRRIGSDEEAGV</sequence>